<name>A0A8D8U1S7_9HEMI</name>
<proteinExistence type="predicted"/>
<organism evidence="1">
    <name type="scientific">Cacopsylla melanoneura</name>
    <dbReference type="NCBI Taxonomy" id="428564"/>
    <lineage>
        <taxon>Eukaryota</taxon>
        <taxon>Metazoa</taxon>
        <taxon>Ecdysozoa</taxon>
        <taxon>Arthropoda</taxon>
        <taxon>Hexapoda</taxon>
        <taxon>Insecta</taxon>
        <taxon>Pterygota</taxon>
        <taxon>Neoptera</taxon>
        <taxon>Paraneoptera</taxon>
        <taxon>Hemiptera</taxon>
        <taxon>Sternorrhyncha</taxon>
        <taxon>Psylloidea</taxon>
        <taxon>Psyllidae</taxon>
        <taxon>Psyllinae</taxon>
        <taxon>Cacopsylla</taxon>
    </lineage>
</organism>
<accession>A0A8D8U1S7</accession>
<protein>
    <submittedName>
        <fullName evidence="1">Uncharacterized protein</fullName>
    </submittedName>
</protein>
<dbReference type="AlphaFoldDB" id="A0A8D8U1S7"/>
<reference evidence="1" key="1">
    <citation type="submission" date="2021-05" db="EMBL/GenBank/DDBJ databases">
        <authorList>
            <person name="Alioto T."/>
            <person name="Alioto T."/>
            <person name="Gomez Garrido J."/>
        </authorList>
    </citation>
    <scope>NUCLEOTIDE SEQUENCE</scope>
</reference>
<dbReference type="EMBL" id="HBUF01328903">
    <property type="protein sequence ID" value="CAG6696480.1"/>
    <property type="molecule type" value="Transcribed_RNA"/>
</dbReference>
<sequence length="106" mass="12545">MFHFHVYLYHICIRIRNPVLNVRIRVYTMYMYTTALSYLNIICKYNSVIYLSIYCTVYNCTLYNTSFMFPHILYPWICCGQAQVSFLGSREGCVIPLISSEQRLNG</sequence>
<evidence type="ECO:0000313" key="1">
    <source>
        <dbReference type="EMBL" id="CAG6696480.1"/>
    </source>
</evidence>